<feature type="region of interest" description="Disordered" evidence="1">
    <location>
        <begin position="70"/>
        <end position="104"/>
    </location>
</feature>
<sequence>MSLICQQCREPLQLDASLVDLAPSTYDMIVSSLPPSQSVSRPSVAEFDDLKAPSSAKSVWQKTKRLDNRRLSLRAKGKVPQHPAPPRPAESFVILQDSVVRNTP</sequence>
<reference evidence="2 3" key="1">
    <citation type="journal article" date="2015" name="Fungal Genet. Biol.">
        <title>Evolution of novel wood decay mechanisms in Agaricales revealed by the genome sequences of Fistulina hepatica and Cylindrobasidium torrendii.</title>
        <authorList>
            <person name="Floudas D."/>
            <person name="Held B.W."/>
            <person name="Riley R."/>
            <person name="Nagy L.G."/>
            <person name="Koehler G."/>
            <person name="Ransdell A.S."/>
            <person name="Younus H."/>
            <person name="Chow J."/>
            <person name="Chiniquy J."/>
            <person name="Lipzen A."/>
            <person name="Tritt A."/>
            <person name="Sun H."/>
            <person name="Haridas S."/>
            <person name="LaButti K."/>
            <person name="Ohm R.A."/>
            <person name="Kues U."/>
            <person name="Blanchette R.A."/>
            <person name="Grigoriev I.V."/>
            <person name="Minto R.E."/>
            <person name="Hibbett D.S."/>
        </authorList>
    </citation>
    <scope>NUCLEOTIDE SEQUENCE [LARGE SCALE GENOMIC DNA]</scope>
    <source>
        <strain evidence="2 3">ATCC 64428</strain>
    </source>
</reference>
<dbReference type="AlphaFoldDB" id="A0A0D7A100"/>
<dbReference type="Proteomes" id="UP000054144">
    <property type="component" value="Unassembled WGS sequence"/>
</dbReference>
<proteinExistence type="predicted"/>
<evidence type="ECO:0000313" key="2">
    <source>
        <dbReference type="EMBL" id="KIY44400.1"/>
    </source>
</evidence>
<protein>
    <submittedName>
        <fullName evidence="2">Uncharacterized protein</fullName>
    </submittedName>
</protein>
<dbReference type="OrthoDB" id="3264713at2759"/>
<keyword evidence="3" id="KW-1185">Reference proteome</keyword>
<feature type="non-terminal residue" evidence="2">
    <location>
        <position position="104"/>
    </location>
</feature>
<evidence type="ECO:0000313" key="3">
    <source>
        <dbReference type="Proteomes" id="UP000054144"/>
    </source>
</evidence>
<name>A0A0D7A100_9AGAR</name>
<organism evidence="2 3">
    <name type="scientific">Fistulina hepatica ATCC 64428</name>
    <dbReference type="NCBI Taxonomy" id="1128425"/>
    <lineage>
        <taxon>Eukaryota</taxon>
        <taxon>Fungi</taxon>
        <taxon>Dikarya</taxon>
        <taxon>Basidiomycota</taxon>
        <taxon>Agaricomycotina</taxon>
        <taxon>Agaricomycetes</taxon>
        <taxon>Agaricomycetidae</taxon>
        <taxon>Agaricales</taxon>
        <taxon>Fistulinaceae</taxon>
        <taxon>Fistulina</taxon>
    </lineage>
</organism>
<dbReference type="EMBL" id="KN882092">
    <property type="protein sequence ID" value="KIY44400.1"/>
    <property type="molecule type" value="Genomic_DNA"/>
</dbReference>
<evidence type="ECO:0000256" key="1">
    <source>
        <dbReference type="SAM" id="MobiDB-lite"/>
    </source>
</evidence>
<gene>
    <name evidence="2" type="ORF">FISHEDRAFT_26622</name>
</gene>
<accession>A0A0D7A100</accession>